<protein>
    <submittedName>
        <fullName evidence="1">Uncharacterized protein</fullName>
    </submittedName>
</protein>
<name>A0AAN6IF77_9EURO</name>
<proteinExistence type="predicted"/>
<dbReference type="EMBL" id="MU404352">
    <property type="protein sequence ID" value="KAI1615757.1"/>
    <property type="molecule type" value="Genomic_DNA"/>
</dbReference>
<dbReference type="Proteomes" id="UP001203852">
    <property type="component" value="Unassembled WGS sequence"/>
</dbReference>
<comment type="caution">
    <text evidence="1">The sequence shown here is derived from an EMBL/GenBank/DDBJ whole genome shotgun (WGS) entry which is preliminary data.</text>
</comment>
<reference evidence="1" key="1">
    <citation type="journal article" date="2022" name="bioRxiv">
        <title>Deciphering the potential niche of two novel black yeast fungi from a biological soil crust based on their genomes, phenotypes, and melanin regulation.</title>
        <authorList>
            <consortium name="DOE Joint Genome Institute"/>
            <person name="Carr E.C."/>
            <person name="Barton Q."/>
            <person name="Grambo S."/>
            <person name="Sullivan M."/>
            <person name="Renfro C.M."/>
            <person name="Kuo A."/>
            <person name="Pangilinan J."/>
            <person name="Lipzen A."/>
            <person name="Keymanesh K."/>
            <person name="Savage E."/>
            <person name="Barry K."/>
            <person name="Grigoriev I.V."/>
            <person name="Riekhof W.R."/>
            <person name="Harris S.S."/>
        </authorList>
    </citation>
    <scope>NUCLEOTIDE SEQUENCE</scope>
    <source>
        <strain evidence="1">JF 03-4F</strain>
    </source>
</reference>
<evidence type="ECO:0000313" key="2">
    <source>
        <dbReference type="Proteomes" id="UP001203852"/>
    </source>
</evidence>
<accession>A0AAN6IF77</accession>
<organism evidence="1 2">
    <name type="scientific">Exophiala viscosa</name>
    <dbReference type="NCBI Taxonomy" id="2486360"/>
    <lineage>
        <taxon>Eukaryota</taxon>
        <taxon>Fungi</taxon>
        <taxon>Dikarya</taxon>
        <taxon>Ascomycota</taxon>
        <taxon>Pezizomycotina</taxon>
        <taxon>Eurotiomycetes</taxon>
        <taxon>Chaetothyriomycetidae</taxon>
        <taxon>Chaetothyriales</taxon>
        <taxon>Herpotrichiellaceae</taxon>
        <taxon>Exophiala</taxon>
    </lineage>
</organism>
<keyword evidence="2" id="KW-1185">Reference proteome</keyword>
<dbReference type="AlphaFoldDB" id="A0AAN6IF77"/>
<sequence length="344" mass="37886">MTIPYVDFPHITGATKCELDSDLLQMMEGSVPASSREITASIGTSWNPVLGESYIRKPPATEEKQTTSRAGAVFPERQPGEDEAVGLLKVFMPSQRALWLDGTYAAHCLEGLPYPLNDPIFVGKYVKPIFDDNRRQSGEKGVDAIFGCEKLARSIVGMVASVDKEFAKVQQWYANDDLKGEVPSIEERPAVEKLSQLIANLANVGEVEDATASEDEFGKGKRKVSKDKAKAKTKPKFLTYDRPSDFTRVRKACAVTRRAYDQVVHRDSKPCSHLRFRKALAEARATRRLEEMALGVMAAPLPQVRRSVVSLPSVQAAMKNEAELVFGADDDTGGDGHTKVLLGW</sequence>
<evidence type="ECO:0000313" key="1">
    <source>
        <dbReference type="EMBL" id="KAI1615757.1"/>
    </source>
</evidence>
<gene>
    <name evidence="1" type="ORF">EDD36DRAFT_463254</name>
</gene>